<organism evidence="4 5">
    <name type="scientific">Astatotilapia calliptera</name>
    <name type="common">Eastern happy</name>
    <name type="synonym">Chromis callipterus</name>
    <dbReference type="NCBI Taxonomy" id="8154"/>
    <lineage>
        <taxon>Eukaryota</taxon>
        <taxon>Metazoa</taxon>
        <taxon>Chordata</taxon>
        <taxon>Craniata</taxon>
        <taxon>Vertebrata</taxon>
        <taxon>Euteleostomi</taxon>
        <taxon>Actinopterygii</taxon>
        <taxon>Neopterygii</taxon>
        <taxon>Teleostei</taxon>
        <taxon>Neoteleostei</taxon>
        <taxon>Acanthomorphata</taxon>
        <taxon>Ovalentaria</taxon>
        <taxon>Cichlomorphae</taxon>
        <taxon>Cichliformes</taxon>
        <taxon>Cichlidae</taxon>
        <taxon>African cichlids</taxon>
        <taxon>Pseudocrenilabrinae</taxon>
        <taxon>Haplochromini</taxon>
        <taxon>Astatotilapia</taxon>
    </lineage>
</organism>
<evidence type="ECO:0000256" key="1">
    <source>
        <dbReference type="SAM" id="MobiDB-lite"/>
    </source>
</evidence>
<dbReference type="PANTHER" id="PTHR45427">
    <property type="entry name" value="MUCIN-15"/>
    <property type="match status" value="1"/>
</dbReference>
<proteinExistence type="predicted"/>
<protein>
    <recommendedName>
        <fullName evidence="6">Mucin-15</fullName>
    </recommendedName>
</protein>
<dbReference type="GeneTree" id="ENSGT00860000135092"/>
<feature type="compositionally biased region" description="Low complexity" evidence="1">
    <location>
        <begin position="218"/>
        <end position="228"/>
    </location>
</feature>
<sequence length="340" mass="36802">MCFRVTTKGKMRLLLLLLLVQAFHLASLQYTTDSPGRTIDKSWLRARGKIPQGSENATVTKGNDEGADVTESNNDYSGTASGSMVPYSGEEENSGNEKWEDQNVTTTTLSPEVQNGTIELIELPPTTTTDPTNTSQINMTETEGEFNKTLTPRNSTSFPDYSNRTDLESQTSVPETNTTEEHTTTSTTTLTTKAVPGMNATTTTSSPTTVFLPDVPETTTAAAPNTPEKVNKTDKSAGLAGSSDTDEGFATDPQISKRHNAWGAVLGTAVAVTFVGLVAFVILKKKQQKAFSHRKLVEEYPSEPVLRLDSSEPMDLKFGAYYNPGVQGDTIQMSNLPGRR</sequence>
<reference evidence="4" key="1">
    <citation type="submission" date="2018-05" db="EMBL/GenBank/DDBJ databases">
        <authorList>
            <person name="Datahose"/>
        </authorList>
    </citation>
    <scope>NUCLEOTIDE SEQUENCE</scope>
</reference>
<evidence type="ECO:0000256" key="2">
    <source>
        <dbReference type="SAM" id="Phobius"/>
    </source>
</evidence>
<feature type="signal peptide" evidence="3">
    <location>
        <begin position="1"/>
        <end position="28"/>
    </location>
</feature>
<feature type="compositionally biased region" description="Polar residues" evidence="1">
    <location>
        <begin position="70"/>
        <end position="82"/>
    </location>
</feature>
<evidence type="ECO:0008006" key="6">
    <source>
        <dbReference type="Google" id="ProtNLM"/>
    </source>
</evidence>
<dbReference type="Proteomes" id="UP000265100">
    <property type="component" value="Chromosome 1"/>
</dbReference>
<evidence type="ECO:0000313" key="5">
    <source>
        <dbReference type="Proteomes" id="UP000265100"/>
    </source>
</evidence>
<dbReference type="Pfam" id="PF15672">
    <property type="entry name" value="Mucin15"/>
    <property type="match status" value="1"/>
</dbReference>
<keyword evidence="2" id="KW-1133">Transmembrane helix</keyword>
<reference evidence="4" key="3">
    <citation type="submission" date="2025-09" db="UniProtKB">
        <authorList>
            <consortium name="Ensembl"/>
        </authorList>
    </citation>
    <scope>IDENTIFICATION</scope>
</reference>
<feature type="chain" id="PRO_5044211671" description="Mucin-15" evidence="3">
    <location>
        <begin position="29"/>
        <end position="340"/>
    </location>
</feature>
<keyword evidence="2" id="KW-0472">Membrane</keyword>
<dbReference type="AlphaFoldDB" id="A0AAX7TEV7"/>
<reference evidence="4" key="2">
    <citation type="submission" date="2025-08" db="UniProtKB">
        <authorList>
            <consortium name="Ensembl"/>
        </authorList>
    </citation>
    <scope>IDENTIFICATION</scope>
</reference>
<evidence type="ECO:0000313" key="4">
    <source>
        <dbReference type="Ensembl" id="ENSACLP00000055172.1"/>
    </source>
</evidence>
<dbReference type="Ensembl" id="ENSACLT00000088997.1">
    <property type="protein sequence ID" value="ENSACLP00000055172.1"/>
    <property type="gene ID" value="ENSACLG00000011896.2"/>
</dbReference>
<evidence type="ECO:0000256" key="3">
    <source>
        <dbReference type="SAM" id="SignalP"/>
    </source>
</evidence>
<dbReference type="PANTHER" id="PTHR45427:SF1">
    <property type="entry name" value="MUCIN-15"/>
    <property type="match status" value="1"/>
</dbReference>
<accession>A0AAX7TEV7</accession>
<feature type="transmembrane region" description="Helical" evidence="2">
    <location>
        <begin position="261"/>
        <end position="283"/>
    </location>
</feature>
<feature type="region of interest" description="Disordered" evidence="1">
    <location>
        <begin position="142"/>
        <end position="189"/>
    </location>
</feature>
<name>A0AAX7TEV7_ASTCA</name>
<keyword evidence="5" id="KW-1185">Reference proteome</keyword>
<dbReference type="InterPro" id="IPR031371">
    <property type="entry name" value="Mucin-15"/>
</dbReference>
<feature type="region of interest" description="Disordered" evidence="1">
    <location>
        <begin position="50"/>
        <end position="101"/>
    </location>
</feature>
<feature type="region of interest" description="Disordered" evidence="1">
    <location>
        <begin position="218"/>
        <end position="251"/>
    </location>
</feature>
<keyword evidence="3" id="KW-0732">Signal</keyword>
<keyword evidence="2" id="KW-0812">Transmembrane</keyword>
<feature type="compositionally biased region" description="Polar residues" evidence="1">
    <location>
        <begin position="148"/>
        <end position="174"/>
    </location>
</feature>